<protein>
    <submittedName>
        <fullName evidence="2">Uncharacterized protein</fullName>
    </submittedName>
</protein>
<organism evidence="2 3">
    <name type="scientific">Raphidocelis subcapitata</name>
    <dbReference type="NCBI Taxonomy" id="307507"/>
    <lineage>
        <taxon>Eukaryota</taxon>
        <taxon>Viridiplantae</taxon>
        <taxon>Chlorophyta</taxon>
        <taxon>core chlorophytes</taxon>
        <taxon>Chlorophyceae</taxon>
        <taxon>CS clade</taxon>
        <taxon>Sphaeropleales</taxon>
        <taxon>Selenastraceae</taxon>
        <taxon>Raphidocelis</taxon>
    </lineage>
</organism>
<feature type="compositionally biased region" description="Pro residues" evidence="1">
    <location>
        <begin position="30"/>
        <end position="39"/>
    </location>
</feature>
<sequence length="99" mass="9641">MAVMACPAAAPLDGACWAPAAGAAAAAPASPSPAPPRSPEPAGRRSPAAERCRLDCAALGGSGGGADIVAGPPDQWRRFNSKLLAGPPKASRLSNTSPA</sequence>
<comment type="caution">
    <text evidence="2">The sequence shown here is derived from an EMBL/GenBank/DDBJ whole genome shotgun (WGS) entry which is preliminary data.</text>
</comment>
<dbReference type="InParanoid" id="A0A2V0NR86"/>
<feature type="region of interest" description="Disordered" evidence="1">
    <location>
        <begin position="23"/>
        <end position="49"/>
    </location>
</feature>
<evidence type="ECO:0000256" key="1">
    <source>
        <dbReference type="SAM" id="MobiDB-lite"/>
    </source>
</evidence>
<evidence type="ECO:0000313" key="2">
    <source>
        <dbReference type="EMBL" id="GBF89152.1"/>
    </source>
</evidence>
<evidence type="ECO:0000313" key="3">
    <source>
        <dbReference type="Proteomes" id="UP000247498"/>
    </source>
</evidence>
<gene>
    <name evidence="2" type="ORF">Rsub_01869</name>
</gene>
<dbReference type="AlphaFoldDB" id="A0A2V0NR86"/>
<feature type="region of interest" description="Disordered" evidence="1">
    <location>
        <begin position="79"/>
        <end position="99"/>
    </location>
</feature>
<keyword evidence="3" id="KW-1185">Reference proteome</keyword>
<dbReference type="Proteomes" id="UP000247498">
    <property type="component" value="Unassembled WGS sequence"/>
</dbReference>
<dbReference type="EMBL" id="BDRX01000008">
    <property type="protein sequence ID" value="GBF89152.1"/>
    <property type="molecule type" value="Genomic_DNA"/>
</dbReference>
<accession>A0A2V0NR86</accession>
<reference evidence="2 3" key="1">
    <citation type="journal article" date="2018" name="Sci. Rep.">
        <title>Raphidocelis subcapitata (=Pseudokirchneriella subcapitata) provides an insight into genome evolution and environmental adaptations in the Sphaeropleales.</title>
        <authorList>
            <person name="Suzuki S."/>
            <person name="Yamaguchi H."/>
            <person name="Nakajima N."/>
            <person name="Kawachi M."/>
        </authorList>
    </citation>
    <scope>NUCLEOTIDE SEQUENCE [LARGE SCALE GENOMIC DNA]</scope>
    <source>
        <strain evidence="2 3">NIES-35</strain>
    </source>
</reference>
<name>A0A2V0NR86_9CHLO</name>
<proteinExistence type="predicted"/>